<dbReference type="InterPro" id="IPR010359">
    <property type="entry name" value="IrrE_HExxH"/>
</dbReference>
<evidence type="ECO:0000259" key="1">
    <source>
        <dbReference type="Pfam" id="PF06114"/>
    </source>
</evidence>
<organism evidence="2 3">
    <name type="scientific">Acidaminobacter hydrogenoformans DSM 2784</name>
    <dbReference type="NCBI Taxonomy" id="1120920"/>
    <lineage>
        <taxon>Bacteria</taxon>
        <taxon>Bacillati</taxon>
        <taxon>Bacillota</taxon>
        <taxon>Clostridia</taxon>
        <taxon>Peptostreptococcales</taxon>
        <taxon>Acidaminobacteraceae</taxon>
        <taxon>Acidaminobacter</taxon>
    </lineage>
</organism>
<dbReference type="EMBL" id="FMWL01000012">
    <property type="protein sequence ID" value="SCZ80469.1"/>
    <property type="molecule type" value="Genomic_DNA"/>
</dbReference>
<dbReference type="RefSeq" id="WP_170829424.1">
    <property type="nucleotide sequence ID" value="NZ_FMWL01000012.1"/>
</dbReference>
<proteinExistence type="predicted"/>
<gene>
    <name evidence="2" type="ORF">SAMN03080599_02286</name>
</gene>
<sequence>MKSQNTRSIQPHREPLIDRAVRSFKKDFNLFTPVVDCVEVAKRINQVPEQCNIRISSSAELSSNTLANTIYIKEHNLYYVVVNRSQLFDQNGRPKYPYKKSSDHAVNFTLAHEFGHIYLEHALIPLSEKTQEDIYEEDIEADEFAGRLLMPKKELVNANFTDLSLVAKTFMVSQSALHVRLNQLRANELKNSNRFPTCKNCGNTEFNTSDQFCPICAKSLSSHKGVLVMRYDDGIITDETGKVLLCPQCSNSDIKEEDKHCSICGIPLINWCSSSYCSVQEISDSSARHCTKCGSPTTFLLSGILEPWQRARDVQYCLQSVEEEALGSGEISFIDSQDWMDFVMLMLSDHKSIRMLMLYATARYSSGKLLILFRKNEDKFRFLSKKSYMKFFIDAFVEFFDLPLSKVNSASYEEYQPTTFIE</sequence>
<evidence type="ECO:0000313" key="3">
    <source>
        <dbReference type="Proteomes" id="UP000199208"/>
    </source>
</evidence>
<dbReference type="AlphaFoldDB" id="A0A1G5S4L4"/>
<dbReference type="Pfam" id="PF06114">
    <property type="entry name" value="Peptidase_M78"/>
    <property type="match status" value="1"/>
</dbReference>
<reference evidence="2 3" key="1">
    <citation type="submission" date="2016-10" db="EMBL/GenBank/DDBJ databases">
        <authorList>
            <person name="de Groot N.N."/>
        </authorList>
    </citation>
    <scope>NUCLEOTIDE SEQUENCE [LARGE SCALE GENOMIC DNA]</scope>
    <source>
        <strain evidence="2 3">DSM 2784</strain>
    </source>
</reference>
<feature type="domain" description="IrrE N-terminal-like" evidence="1">
    <location>
        <begin position="107"/>
        <end position="182"/>
    </location>
</feature>
<name>A0A1G5S4L4_9FIRM</name>
<dbReference type="STRING" id="1120920.SAMN03080599_02286"/>
<evidence type="ECO:0000313" key="2">
    <source>
        <dbReference type="EMBL" id="SCZ80469.1"/>
    </source>
</evidence>
<dbReference type="Proteomes" id="UP000199208">
    <property type="component" value="Unassembled WGS sequence"/>
</dbReference>
<accession>A0A1G5S4L4</accession>
<keyword evidence="3" id="KW-1185">Reference proteome</keyword>
<dbReference type="Gene3D" id="1.10.10.2910">
    <property type="match status" value="1"/>
</dbReference>
<protein>
    <recommendedName>
        <fullName evidence="1">IrrE N-terminal-like domain-containing protein</fullName>
    </recommendedName>
</protein>